<dbReference type="Proteomes" id="UP001596002">
    <property type="component" value="Unassembled WGS sequence"/>
</dbReference>
<evidence type="ECO:0000313" key="2">
    <source>
        <dbReference type="EMBL" id="MFC4768229.1"/>
    </source>
</evidence>
<reference evidence="3" key="1">
    <citation type="journal article" date="2019" name="Int. J. Syst. Evol. Microbiol.">
        <title>The Global Catalogue of Microorganisms (GCM) 10K type strain sequencing project: providing services to taxonomists for standard genome sequencing and annotation.</title>
        <authorList>
            <consortium name="The Broad Institute Genomics Platform"/>
            <consortium name="The Broad Institute Genome Sequencing Center for Infectious Disease"/>
            <person name="Wu L."/>
            <person name="Ma J."/>
        </authorList>
    </citation>
    <scope>NUCLEOTIDE SEQUENCE [LARGE SCALE GENOMIC DNA]</scope>
    <source>
        <strain evidence="3">WYCCWR 12678</strain>
    </source>
</reference>
<protein>
    <submittedName>
        <fullName evidence="2">Plasmid pRiA4b ORF-3 family protein</fullName>
    </submittedName>
</protein>
<dbReference type="SUPFAM" id="SSF159941">
    <property type="entry name" value="MM3350-like"/>
    <property type="match status" value="1"/>
</dbReference>
<gene>
    <name evidence="2" type="ORF">ACFO8Q_12815</name>
</gene>
<dbReference type="Gene3D" id="3.10.290.30">
    <property type="entry name" value="MM3350-like"/>
    <property type="match status" value="1"/>
</dbReference>
<dbReference type="InterPro" id="IPR012912">
    <property type="entry name" value="Plasmid_pRiA4b_Orf3-like"/>
</dbReference>
<evidence type="ECO:0000259" key="1">
    <source>
        <dbReference type="Pfam" id="PF07929"/>
    </source>
</evidence>
<dbReference type="Pfam" id="PF07929">
    <property type="entry name" value="PRiA4_ORF3"/>
    <property type="match status" value="1"/>
</dbReference>
<evidence type="ECO:0000313" key="3">
    <source>
        <dbReference type="Proteomes" id="UP001596002"/>
    </source>
</evidence>
<dbReference type="RefSeq" id="WP_380026171.1">
    <property type="nucleotide sequence ID" value="NZ_JBHSHC010000097.1"/>
</dbReference>
<sequence length="377" mass="43662">MIYQFHASIKDITPSIWRRFQVDGSVTFDQLHATLQIVMGWEDYHLYQFSVGGKSISIPDPHYPRSRQELNAKQERLDKHLHLEGQKAEYLYDFGDGWVHELVLEKILPEEDGQMHPVCLEGERNCPPEDSGGVPGYQHILEVLRDPRHPDWRDIVSWLTPGFDPQHFSPEEVNSLLEKKAKKLAPKQEKTRESSRKPVKLTVAKLRKELQALSKEELIELLAGCFKVNKQAEQFLSTRFLGEQAVEDLFAACAKKVEDQFFPERGFGKLKLAEAKKAIQEFEMITGDKRRTLELKLLYVEQGVLFTNTFGDIDSRFYSSMESMFASIIDMINQEKNRELFDEYEDRLAAVLRDTSDLGWGFHENLTDIFYGAAWIE</sequence>
<dbReference type="PANTHER" id="PTHR41878">
    <property type="entry name" value="LEXA REPRESSOR-RELATED"/>
    <property type="match status" value="1"/>
</dbReference>
<keyword evidence="3" id="KW-1185">Reference proteome</keyword>
<accession>A0ABV9Q1T4</accession>
<name>A0ABV9Q1T4_9BACL</name>
<dbReference type="PANTHER" id="PTHR41878:SF1">
    <property type="entry name" value="TNPR PROTEIN"/>
    <property type="match status" value="1"/>
</dbReference>
<dbReference type="EMBL" id="JBHSHC010000097">
    <property type="protein sequence ID" value="MFC4768229.1"/>
    <property type="molecule type" value="Genomic_DNA"/>
</dbReference>
<feature type="domain" description="Plasmid pRiA4b Orf3-like" evidence="1">
    <location>
        <begin position="2"/>
        <end position="171"/>
    </location>
</feature>
<dbReference type="InterPro" id="IPR024047">
    <property type="entry name" value="MM3350-like_sf"/>
</dbReference>
<proteinExistence type="predicted"/>
<organism evidence="2 3">
    <name type="scientific">Effusibacillus consociatus</name>
    <dbReference type="NCBI Taxonomy" id="1117041"/>
    <lineage>
        <taxon>Bacteria</taxon>
        <taxon>Bacillati</taxon>
        <taxon>Bacillota</taxon>
        <taxon>Bacilli</taxon>
        <taxon>Bacillales</taxon>
        <taxon>Alicyclobacillaceae</taxon>
        <taxon>Effusibacillus</taxon>
    </lineage>
</organism>
<comment type="caution">
    <text evidence="2">The sequence shown here is derived from an EMBL/GenBank/DDBJ whole genome shotgun (WGS) entry which is preliminary data.</text>
</comment>